<evidence type="ECO:0000313" key="12">
    <source>
        <dbReference type="Proteomes" id="UP001634007"/>
    </source>
</evidence>
<gene>
    <name evidence="11" type="ORF">ACJRO7_032053</name>
</gene>
<keyword evidence="12" id="KW-1185">Reference proteome</keyword>
<evidence type="ECO:0000256" key="8">
    <source>
        <dbReference type="SAM" id="MobiDB-lite"/>
    </source>
</evidence>
<evidence type="ECO:0000259" key="10">
    <source>
        <dbReference type="Pfam" id="PF13962"/>
    </source>
</evidence>
<dbReference type="InterPro" id="IPR036770">
    <property type="entry name" value="Ankyrin_rpt-contain_sf"/>
</dbReference>
<feature type="transmembrane region" description="Helical" evidence="9">
    <location>
        <begin position="598"/>
        <end position="622"/>
    </location>
</feature>
<dbReference type="Gene3D" id="1.25.40.20">
    <property type="entry name" value="Ankyrin repeat-containing domain"/>
    <property type="match status" value="2"/>
</dbReference>
<dbReference type="Proteomes" id="UP001634007">
    <property type="component" value="Unassembled WGS sequence"/>
</dbReference>
<evidence type="ECO:0000313" key="11">
    <source>
        <dbReference type="EMBL" id="KAL3727252.1"/>
    </source>
</evidence>
<protein>
    <recommendedName>
        <fullName evidence="10">PGG domain-containing protein</fullName>
    </recommendedName>
</protein>
<name>A0ABD3JPG3_EUCGL</name>
<feature type="transmembrane region" description="Helical" evidence="9">
    <location>
        <begin position="573"/>
        <end position="592"/>
    </location>
</feature>
<keyword evidence="6 9" id="KW-0472">Membrane</keyword>
<feature type="domain" description="PGG" evidence="10">
    <location>
        <begin position="482"/>
        <end position="590"/>
    </location>
</feature>
<keyword evidence="3" id="KW-0677">Repeat</keyword>
<comment type="subcellular location">
    <subcellularLocation>
        <location evidence="1">Membrane</location>
        <topology evidence="1">Multi-pass membrane protein</topology>
    </subcellularLocation>
</comment>
<evidence type="ECO:0000256" key="7">
    <source>
        <dbReference type="PROSITE-ProRule" id="PRU00023"/>
    </source>
</evidence>
<accession>A0ABD3JPG3</accession>
<feature type="repeat" description="ANK" evidence="7">
    <location>
        <begin position="149"/>
        <end position="181"/>
    </location>
</feature>
<feature type="transmembrane region" description="Helical" evidence="9">
    <location>
        <begin position="532"/>
        <end position="553"/>
    </location>
</feature>
<dbReference type="SUPFAM" id="SSF48403">
    <property type="entry name" value="Ankyrin repeat"/>
    <property type="match status" value="1"/>
</dbReference>
<dbReference type="PROSITE" id="PS50297">
    <property type="entry name" value="ANK_REP_REGION"/>
    <property type="match status" value="4"/>
</dbReference>
<dbReference type="Pfam" id="PF13962">
    <property type="entry name" value="PGG"/>
    <property type="match status" value="1"/>
</dbReference>
<dbReference type="PANTHER" id="PTHR24186">
    <property type="entry name" value="PROTEIN PHOSPHATASE 1 REGULATORY SUBUNIT"/>
    <property type="match status" value="1"/>
</dbReference>
<feature type="repeat" description="ANK" evidence="7">
    <location>
        <begin position="352"/>
        <end position="375"/>
    </location>
</feature>
<keyword evidence="2 9" id="KW-0812">Transmembrane</keyword>
<dbReference type="Pfam" id="PF12796">
    <property type="entry name" value="Ank_2"/>
    <property type="match status" value="3"/>
</dbReference>
<feature type="repeat" description="ANK" evidence="7">
    <location>
        <begin position="317"/>
        <end position="349"/>
    </location>
</feature>
<dbReference type="AlphaFoldDB" id="A0ABD3JPG3"/>
<evidence type="ECO:0000256" key="9">
    <source>
        <dbReference type="SAM" id="Phobius"/>
    </source>
</evidence>
<dbReference type="PROSITE" id="PS50088">
    <property type="entry name" value="ANK_REPEAT"/>
    <property type="match status" value="4"/>
</dbReference>
<evidence type="ECO:0000256" key="1">
    <source>
        <dbReference type="ARBA" id="ARBA00004141"/>
    </source>
</evidence>
<organism evidence="11 12">
    <name type="scientific">Eucalyptus globulus</name>
    <name type="common">Tasmanian blue gum</name>
    <dbReference type="NCBI Taxonomy" id="34317"/>
    <lineage>
        <taxon>Eukaryota</taxon>
        <taxon>Viridiplantae</taxon>
        <taxon>Streptophyta</taxon>
        <taxon>Embryophyta</taxon>
        <taxon>Tracheophyta</taxon>
        <taxon>Spermatophyta</taxon>
        <taxon>Magnoliopsida</taxon>
        <taxon>eudicotyledons</taxon>
        <taxon>Gunneridae</taxon>
        <taxon>Pentapetalae</taxon>
        <taxon>rosids</taxon>
        <taxon>malvids</taxon>
        <taxon>Myrtales</taxon>
        <taxon>Myrtaceae</taxon>
        <taxon>Myrtoideae</taxon>
        <taxon>Eucalypteae</taxon>
        <taxon>Eucalyptus</taxon>
    </lineage>
</organism>
<feature type="region of interest" description="Disordered" evidence="8">
    <location>
        <begin position="460"/>
        <end position="479"/>
    </location>
</feature>
<evidence type="ECO:0000256" key="3">
    <source>
        <dbReference type="ARBA" id="ARBA00022737"/>
    </source>
</evidence>
<evidence type="ECO:0000256" key="2">
    <source>
        <dbReference type="ARBA" id="ARBA00022692"/>
    </source>
</evidence>
<keyword evidence="5 7" id="KW-0040">ANK repeat</keyword>
<dbReference type="SMART" id="SM00248">
    <property type="entry name" value="ANK"/>
    <property type="match status" value="9"/>
</dbReference>
<feature type="transmembrane region" description="Helical" evidence="9">
    <location>
        <begin position="491"/>
        <end position="512"/>
    </location>
</feature>
<feature type="repeat" description="ANK" evidence="7">
    <location>
        <begin position="182"/>
        <end position="214"/>
    </location>
</feature>
<reference evidence="11 12" key="1">
    <citation type="submission" date="2024-11" db="EMBL/GenBank/DDBJ databases">
        <title>Chromosome-level genome assembly of Eucalyptus globulus Labill. provides insights into its genome evolution.</title>
        <authorList>
            <person name="Li X."/>
        </authorList>
    </citation>
    <scope>NUCLEOTIDE SEQUENCE [LARGE SCALE GENOMIC DNA]</scope>
    <source>
        <strain evidence="11">CL2024</strain>
        <tissue evidence="11">Fresh tender leaves</tissue>
    </source>
</reference>
<sequence>MDSKRRKKSPSPGCAINLGERGRYSYLRVKMDRHRVSITIEDNEIWEQRRARLKALEWLNKPQRPAELKWRVSPRLQAAAKEGNVDNFIEALEKYSAEEGVPLSEIIDIQGPSGNSLLHVAAGIENCDILRAILEVIPDKRRTTEVNFRGDTALHVAARAGRIHAAKLLLDCDGIVDIANDAGNTALHEAVRNGHYELTRMLLNLGSNLVYKENRERKCPLYLAVETGDLRSLVLLMEAVDGEKVSSLEGMSPVHGAVMHQTIEMLKEMSKRKKELFYLSDAGGGTPLHLAAYVNYVVGVKFLVNEFTSSFVEYDKEGYLPIHVACKMGHLETIKNLLQHWPDPEELLNFKEGQNILHVAAKYGRASVVKYILSNPELEKLINVKDKLGNTPLHLATLQWQPEVLLSLTRDNRVDLKLVNNSNLTALDIVDEQLKKVDAPLHQSLTRTILLSAGAPRSKDKAICQPKGLGPGSDLEPPDLDRLKDEANSRMVVATLVAAMTFAAGFSVPGGYKDTEPDAGIATLLNKPMYDVFVICNTVAMFSSIISVVILLWRQINDSHAVLHALGKARQPLLVALATMSMAFMAGVYVTVSKRTWIAVVTLIIGISALFVILSLYMALFVPLGYKCRLVQLLGDYILRAGISISRSVSVERAAWQPEYPLGSLRLHARSLEIDPAPSTNATYGES</sequence>
<dbReference type="InterPro" id="IPR002110">
    <property type="entry name" value="Ankyrin_rpt"/>
</dbReference>
<proteinExistence type="predicted"/>
<dbReference type="InterPro" id="IPR026961">
    <property type="entry name" value="PGG_dom"/>
</dbReference>
<dbReference type="GO" id="GO:0016020">
    <property type="term" value="C:membrane"/>
    <property type="evidence" value="ECO:0007669"/>
    <property type="project" value="UniProtKB-SubCell"/>
</dbReference>
<dbReference type="EMBL" id="JBJKBG010000008">
    <property type="protein sequence ID" value="KAL3727252.1"/>
    <property type="molecule type" value="Genomic_DNA"/>
</dbReference>
<evidence type="ECO:0000256" key="4">
    <source>
        <dbReference type="ARBA" id="ARBA00022989"/>
    </source>
</evidence>
<dbReference type="PANTHER" id="PTHR24186:SF46">
    <property type="entry name" value="PROTEIN ACCELERATED CELL DEATH 6-LIKE"/>
    <property type="match status" value="1"/>
</dbReference>
<keyword evidence="4 9" id="KW-1133">Transmembrane helix</keyword>
<comment type="caution">
    <text evidence="11">The sequence shown here is derived from an EMBL/GenBank/DDBJ whole genome shotgun (WGS) entry which is preliminary data.</text>
</comment>
<evidence type="ECO:0000256" key="5">
    <source>
        <dbReference type="ARBA" id="ARBA00023043"/>
    </source>
</evidence>
<evidence type="ECO:0000256" key="6">
    <source>
        <dbReference type="ARBA" id="ARBA00023136"/>
    </source>
</evidence>